<reference evidence="3" key="1">
    <citation type="submission" date="2017-02" db="EMBL/GenBank/DDBJ databases">
        <authorList>
            <person name="Varghese N."/>
            <person name="Submissions S."/>
        </authorList>
    </citation>
    <scope>NUCLEOTIDE SEQUENCE [LARGE SCALE GENOMIC DNA]</scope>
    <source>
        <strain evidence="3">ATCC 27094</strain>
    </source>
</reference>
<name>A0A1T4SUY0_9HYPH</name>
<dbReference type="GO" id="GO:0016491">
    <property type="term" value="F:oxidoreductase activity"/>
    <property type="evidence" value="ECO:0007669"/>
    <property type="project" value="InterPro"/>
</dbReference>
<dbReference type="Gene3D" id="1.20.1260.10">
    <property type="match status" value="1"/>
</dbReference>
<dbReference type="EMBL" id="FUWJ01000010">
    <property type="protein sequence ID" value="SKA31967.1"/>
    <property type="molecule type" value="Genomic_DNA"/>
</dbReference>
<dbReference type="RefSeq" id="WP_218191312.1">
    <property type="nucleotide sequence ID" value="NZ_FUWJ01000010.1"/>
</dbReference>
<feature type="domain" description="Rubrerythrin diiron-binding" evidence="1">
    <location>
        <begin position="25"/>
        <end position="159"/>
    </location>
</feature>
<evidence type="ECO:0000313" key="2">
    <source>
        <dbReference type="EMBL" id="SKA31967.1"/>
    </source>
</evidence>
<accession>A0A1T4SUY0</accession>
<dbReference type="AlphaFoldDB" id="A0A1T4SUY0"/>
<dbReference type="STRING" id="225324.SAMN02745126_05143"/>
<dbReference type="InterPro" id="IPR003251">
    <property type="entry name" value="Rr_diiron-bd_dom"/>
</dbReference>
<evidence type="ECO:0000259" key="1">
    <source>
        <dbReference type="Pfam" id="PF02915"/>
    </source>
</evidence>
<evidence type="ECO:0000313" key="3">
    <source>
        <dbReference type="Proteomes" id="UP000190092"/>
    </source>
</evidence>
<keyword evidence="3" id="KW-1185">Reference proteome</keyword>
<dbReference type="Pfam" id="PF02915">
    <property type="entry name" value="Rubrerythrin"/>
    <property type="match status" value="1"/>
</dbReference>
<sequence length="311" mass="34974">MDRTYRATILRAEPNIKVESVNALMAIAVAMEEEAGRRYCQIGERMRLQGERSLFELFTFLAGIEDKHAAQIRERSQSIGGRLPEGVAVGWDLPEGFQEEEGRSYLLTPYSALAIAVRNEDRAFAFYAYLAAHAQDRGIREAAEELAKDELDHAALLRRERRKAWRTHPRAEAVEARDLGVFLAYVSAIESAAARAHRDLSKQLAQQGRQFEATIFEEAARSEEHCAREAVDRGALRPIAIFDTPSAETIRDGLRLLEYAFDQYAETAERTQDERVLAAAQDFQRQALQRLSYAQGALGGVSETKADRGER</sequence>
<organism evidence="2 3">
    <name type="scientific">Enhydrobacter aerosaccus</name>
    <dbReference type="NCBI Taxonomy" id="225324"/>
    <lineage>
        <taxon>Bacteria</taxon>
        <taxon>Pseudomonadati</taxon>
        <taxon>Pseudomonadota</taxon>
        <taxon>Alphaproteobacteria</taxon>
        <taxon>Hyphomicrobiales</taxon>
        <taxon>Enhydrobacter</taxon>
    </lineage>
</organism>
<dbReference type="GO" id="GO:0046872">
    <property type="term" value="F:metal ion binding"/>
    <property type="evidence" value="ECO:0007669"/>
    <property type="project" value="InterPro"/>
</dbReference>
<dbReference type="Proteomes" id="UP000190092">
    <property type="component" value="Unassembled WGS sequence"/>
</dbReference>
<dbReference type="SUPFAM" id="SSF47240">
    <property type="entry name" value="Ferritin-like"/>
    <property type="match status" value="1"/>
</dbReference>
<dbReference type="InterPro" id="IPR012347">
    <property type="entry name" value="Ferritin-like"/>
</dbReference>
<dbReference type="CDD" id="cd01045">
    <property type="entry name" value="Ferritin_like_AB"/>
    <property type="match status" value="1"/>
</dbReference>
<gene>
    <name evidence="2" type="ORF">SAMN02745126_05143</name>
</gene>
<dbReference type="InterPro" id="IPR009078">
    <property type="entry name" value="Ferritin-like_SF"/>
</dbReference>
<protein>
    <submittedName>
        <fullName evidence="2">Rubrerythrin</fullName>
    </submittedName>
</protein>
<proteinExistence type="predicted"/>